<dbReference type="STRING" id="1232681.ADIS_2794"/>
<dbReference type="Gene3D" id="3.30.420.310">
    <property type="entry name" value="2-keto-3-deoxy-galactonokinase, C-terminal domain"/>
    <property type="match status" value="1"/>
</dbReference>
<dbReference type="EC" id="2.7.1.58" evidence="1"/>
<dbReference type="EMBL" id="AQHR01000080">
    <property type="protein sequence ID" value="EON76735.1"/>
    <property type="molecule type" value="Genomic_DNA"/>
</dbReference>
<reference evidence="1 2" key="1">
    <citation type="submission" date="2013-02" db="EMBL/GenBank/DDBJ databases">
        <title>A novel strain isolated from Lonar lake, Maharashtra, India.</title>
        <authorList>
            <person name="Singh A."/>
        </authorList>
    </citation>
    <scope>NUCLEOTIDE SEQUENCE [LARGE SCALE GENOMIC DNA]</scope>
    <source>
        <strain evidence="1 2">AK24</strain>
    </source>
</reference>
<protein>
    <submittedName>
        <fullName evidence="1">2-dehydro-3-deoxygalactonokinase</fullName>
        <ecNumber evidence="1">2.7.1.58</ecNumber>
    </submittedName>
</protein>
<gene>
    <name evidence="1" type="ORF">ADIS_2794</name>
</gene>
<dbReference type="PATRIC" id="fig|1288963.3.peg.2783"/>
<dbReference type="GO" id="GO:0008671">
    <property type="term" value="F:2-dehydro-3-deoxygalactonokinase activity"/>
    <property type="evidence" value="ECO:0007669"/>
    <property type="project" value="UniProtKB-EC"/>
</dbReference>
<comment type="caution">
    <text evidence="1">The sequence shown here is derived from an EMBL/GenBank/DDBJ whole genome shotgun (WGS) entry which is preliminary data.</text>
</comment>
<dbReference type="Pfam" id="PF05035">
    <property type="entry name" value="DGOK"/>
    <property type="match status" value="1"/>
</dbReference>
<name>R7ZRI1_9BACT</name>
<dbReference type="InterPro" id="IPR007729">
    <property type="entry name" value="DGOK"/>
</dbReference>
<dbReference type="Proteomes" id="UP000013909">
    <property type="component" value="Unassembled WGS sequence"/>
</dbReference>
<evidence type="ECO:0000313" key="2">
    <source>
        <dbReference type="Proteomes" id="UP000013909"/>
    </source>
</evidence>
<keyword evidence="1" id="KW-0808">Transferase</keyword>
<dbReference type="AlphaFoldDB" id="R7ZRI1"/>
<evidence type="ECO:0000313" key="1">
    <source>
        <dbReference type="EMBL" id="EON76735.1"/>
    </source>
</evidence>
<keyword evidence="2" id="KW-1185">Reference proteome</keyword>
<keyword evidence="1" id="KW-0418">Kinase</keyword>
<sequence length="301" mass="33296">MGVAKVNRMFLDGGLTDGVSRLEYFKAVLADGLRELQGLAKEELAGLLIICSGMASSSIGLKELPFALLPFNTSGKNLFMDFMGVTDDFPNSLILLSGLKNERDVMRGEETQLIGIIQDYKAFSGDGLFVLPGTHSKHIWVKNSQIVDFTTFLTGELFEVLGRHSILGASISPNEDTENPDHVRAFTSGVQDGFNRPLLSRLFKVRTQDLFGVYTPSQNFHYLSGVLIGSELKSLETEADIPIYLCSTSNVFNPYRMAFEILGIPSIIISKEMVEKSVVSGQFKVFNQNMNHERSIFLGSF</sequence>
<proteinExistence type="predicted"/>
<dbReference type="InterPro" id="IPR042257">
    <property type="entry name" value="DGOK_C"/>
</dbReference>
<accession>R7ZRI1</accession>
<organism evidence="1 2">
    <name type="scientific">Lunatimonas lonarensis</name>
    <dbReference type="NCBI Taxonomy" id="1232681"/>
    <lineage>
        <taxon>Bacteria</taxon>
        <taxon>Pseudomonadati</taxon>
        <taxon>Bacteroidota</taxon>
        <taxon>Cytophagia</taxon>
        <taxon>Cytophagales</taxon>
        <taxon>Cyclobacteriaceae</taxon>
    </lineage>
</organism>
<dbReference type="GO" id="GO:0034194">
    <property type="term" value="P:D-galactonate catabolic process"/>
    <property type="evidence" value="ECO:0007669"/>
    <property type="project" value="InterPro"/>
</dbReference>